<dbReference type="PANTHER" id="PTHR37984:SF5">
    <property type="entry name" value="PROTEIN NYNRIN-LIKE"/>
    <property type="match status" value="1"/>
</dbReference>
<feature type="domain" description="Reverse transcriptase" evidence="11">
    <location>
        <begin position="234"/>
        <end position="357"/>
    </location>
</feature>
<evidence type="ECO:0000256" key="3">
    <source>
        <dbReference type="ARBA" id="ARBA00022695"/>
    </source>
</evidence>
<evidence type="ECO:0000256" key="6">
    <source>
        <dbReference type="ARBA" id="ARBA00022801"/>
    </source>
</evidence>
<dbReference type="Pfam" id="PF01344">
    <property type="entry name" value="Kelch_1"/>
    <property type="match status" value="2"/>
</dbReference>
<evidence type="ECO:0000256" key="9">
    <source>
        <dbReference type="SAM" id="Coils"/>
    </source>
</evidence>
<dbReference type="Pfam" id="PF17919">
    <property type="entry name" value="RT_RNaseH_2"/>
    <property type="match status" value="1"/>
</dbReference>
<evidence type="ECO:0000313" key="14">
    <source>
        <dbReference type="EMBL" id="GBG64088.1"/>
    </source>
</evidence>
<keyword evidence="7" id="KW-0695">RNA-directed DNA polymerase</keyword>
<dbReference type="Pfam" id="PF17917">
    <property type="entry name" value="RT_RNaseH"/>
    <property type="match status" value="1"/>
</dbReference>
<reference evidence="14 15" key="1">
    <citation type="journal article" date="2018" name="Cell">
        <title>The Chara Genome: Secondary Complexity and Implications for Plant Terrestrialization.</title>
        <authorList>
            <person name="Nishiyama T."/>
            <person name="Sakayama H."/>
            <person name="Vries J.D."/>
            <person name="Buschmann H."/>
            <person name="Saint-Marcoux D."/>
            <person name="Ullrich K.K."/>
            <person name="Haas F.B."/>
            <person name="Vanderstraeten L."/>
            <person name="Becker D."/>
            <person name="Lang D."/>
            <person name="Vosolsobe S."/>
            <person name="Rombauts S."/>
            <person name="Wilhelmsson P.K.I."/>
            <person name="Janitza P."/>
            <person name="Kern R."/>
            <person name="Heyl A."/>
            <person name="Rumpler F."/>
            <person name="Villalobos L.I.A.C."/>
            <person name="Clay J.M."/>
            <person name="Skokan R."/>
            <person name="Toyoda A."/>
            <person name="Suzuki Y."/>
            <person name="Kagoshima H."/>
            <person name="Schijlen E."/>
            <person name="Tajeshwar N."/>
            <person name="Catarino B."/>
            <person name="Hetherington A.J."/>
            <person name="Saltykova A."/>
            <person name="Bonnot C."/>
            <person name="Breuninger H."/>
            <person name="Symeonidi A."/>
            <person name="Radhakrishnan G.V."/>
            <person name="Van Nieuwerburgh F."/>
            <person name="Deforce D."/>
            <person name="Chang C."/>
            <person name="Karol K.G."/>
            <person name="Hedrich R."/>
            <person name="Ulvskov P."/>
            <person name="Glockner G."/>
            <person name="Delwiche C.F."/>
            <person name="Petrasek J."/>
            <person name="Van de Peer Y."/>
            <person name="Friml J."/>
            <person name="Beilby M."/>
            <person name="Dolan L."/>
            <person name="Kohara Y."/>
            <person name="Sugano S."/>
            <person name="Fujiyama A."/>
            <person name="Delaux P.-M."/>
            <person name="Quint M."/>
            <person name="TheiBen G."/>
            <person name="Hagemann M."/>
            <person name="Harholt J."/>
            <person name="Dunand C."/>
            <person name="Zachgo S."/>
            <person name="Langdale J."/>
            <person name="Maumus F."/>
            <person name="Straeten D.V.D."/>
            <person name="Gould S.B."/>
            <person name="Rensing S.A."/>
        </authorList>
    </citation>
    <scope>NUCLEOTIDE SEQUENCE [LARGE SCALE GENOMIC DNA]</scope>
    <source>
        <strain evidence="14 15">S276</strain>
    </source>
</reference>
<dbReference type="FunFam" id="3.30.70.270:FF:000020">
    <property type="entry name" value="Transposon Tf2-6 polyprotein-like Protein"/>
    <property type="match status" value="1"/>
</dbReference>
<dbReference type="InterPro" id="IPR050951">
    <property type="entry name" value="Retrovirus_Pol_polyprotein"/>
</dbReference>
<evidence type="ECO:0000256" key="4">
    <source>
        <dbReference type="ARBA" id="ARBA00022722"/>
    </source>
</evidence>
<dbReference type="EMBL" id="BFEA01000046">
    <property type="protein sequence ID" value="GBG64088.1"/>
    <property type="molecule type" value="Genomic_DNA"/>
</dbReference>
<keyword evidence="3" id="KW-0548">Nucleotidyltransferase</keyword>
<feature type="domain" description="Reverse transcriptase RNase H-like" evidence="12">
    <location>
        <begin position="948"/>
        <end position="1050"/>
    </location>
</feature>
<accession>A0A388K217</accession>
<dbReference type="SMART" id="SM00612">
    <property type="entry name" value="Kelch"/>
    <property type="match status" value="3"/>
</dbReference>
<sequence length="1181" mass="135683">MDFNTPLLCRCGSYHELYLELVIYALSKDEVQTLRDEVQDLRQKLKIIQFAEAGREGAVSLQVMVARDVTEERDANEMVGHWDSNREALVEKTSLSDVAGDIYLMGGFHDHNWLASVEVFNPLLRKWRNVAPMGDPRSYAAASVLDRKIFVFGGGSAKDLWYDTVEMYNPHNDKWIPVCALNQKRGSLGGAVLSGKIYAVGGGCGEVTSDVDPFAVCEILDPHVGRWVFGNPMQEKGCRYFTKINLKFGYHQIAVRPEDRHKTAFQTRYGLYEFVVMPFGPCNAPGTFQHAMNKIFHDYLDKFIVVYLDDILIFSRTVEEHAEHLKTVLGLLRQHQYKVNLEICEFGRTKILYLDHEISADGLRPDDAKVASIRDWPRPQTVTEVRSFLGMTGYYRPFVKNYNTIASPLTDLTRLDTPWEWTEECEASFKKLKYALTRYEVLKLPDPDKPFVVTTNASQYGIGAAMLYVLRAEQEAVVKEWEAKEDPLKRQTLEEEKKLEWKLRLTREKKKRMEETSKAAKELEVVKQQRAQMEVQPDWQGKMEEATCNYCAEKGHIMRFCQLLSKDEKEGIIFTTIRGEVFDYEGNLIDPNIEGGMRKEAFCGMGRPLPATFRIASPEEARLVGVEEAMASLHIDDSSAEPGGFRERVVERAQTITRRLARCRDSIIRLCVDMEEVWPGLPNVFLFGEWGDKREDASGQAGTSSPRETSRTGPMVSTMRPRPVLKRSAPTVAMQIRMRRRNEQLQKEREPEKAVEEEPIPVSENDEDNEDEKLRAEEEERARRRALEREPQKGKAERDLVTLKEILAVSSKIREEFKQRMTRKRVMTVKLGEGIPPEANWSPPGTKMDWRSVSTGHMKVQIGLQEYSTLVDDGAEMNIIHERHAIEAGLKINRDDYGFAARVEHWRKLVRKGQKWEWVPRQQAAVEDIKTEFREGGLILRVPFFVDDEKRPLVIETDAGPTALGGGVLIQKDAEGQEIPLRFESRTLNVAERNYSQFKKETLVGLYCFRIFRNYVFGRRFILWVDPTALAQSLRNYSPVDPTIARWLTYIWVFDFKIERISGSQNRADGLSRVEWDPEADQAEESVSVDAFLKEEESRLSINALAYLTDAATRHRKSIWNALAFHEVRPELVVEEPFIEEDRWGEQTAEEMMRLALIDDIDLMLDPLTIEQGHTQADDAF</sequence>
<evidence type="ECO:0008006" key="16">
    <source>
        <dbReference type="Google" id="ProtNLM"/>
    </source>
</evidence>
<keyword evidence="1" id="KW-0645">Protease</keyword>
<feature type="domain" description="Reverse transcriptase/retrotransposon-derived protein RNase H-like" evidence="13">
    <location>
        <begin position="421"/>
        <end position="476"/>
    </location>
</feature>
<dbReference type="PANTHER" id="PTHR37984">
    <property type="entry name" value="PROTEIN CBG26694"/>
    <property type="match status" value="1"/>
</dbReference>
<keyword evidence="5" id="KW-0255">Endonuclease</keyword>
<gene>
    <name evidence="14" type="ORF">CBR_g40537</name>
</gene>
<keyword evidence="9" id="KW-0175">Coiled coil</keyword>
<dbReference type="Gramene" id="GBG64088">
    <property type="protein sequence ID" value="GBG64088"/>
    <property type="gene ID" value="CBR_g40537"/>
</dbReference>
<dbReference type="InterPro" id="IPR015915">
    <property type="entry name" value="Kelch-typ_b-propeller"/>
</dbReference>
<dbReference type="Gene3D" id="3.30.70.270">
    <property type="match status" value="2"/>
</dbReference>
<evidence type="ECO:0000259" key="11">
    <source>
        <dbReference type="Pfam" id="PF00078"/>
    </source>
</evidence>
<dbReference type="FunFam" id="3.10.10.10:FF:000007">
    <property type="entry name" value="Retrovirus-related Pol polyprotein from transposon 17.6-like Protein"/>
    <property type="match status" value="1"/>
</dbReference>
<dbReference type="OrthoDB" id="45365at2759"/>
<feature type="compositionally biased region" description="Basic and acidic residues" evidence="10">
    <location>
        <begin position="772"/>
        <end position="796"/>
    </location>
</feature>
<dbReference type="FunFam" id="3.30.70.270:FF:000003">
    <property type="entry name" value="Transposon Ty3-G Gag-Pol polyprotein"/>
    <property type="match status" value="1"/>
</dbReference>
<evidence type="ECO:0000259" key="13">
    <source>
        <dbReference type="Pfam" id="PF17919"/>
    </source>
</evidence>
<feature type="compositionally biased region" description="Basic and acidic residues" evidence="10">
    <location>
        <begin position="741"/>
        <end position="756"/>
    </location>
</feature>
<dbReference type="InterPro" id="IPR000477">
    <property type="entry name" value="RT_dom"/>
</dbReference>
<dbReference type="Proteomes" id="UP000265515">
    <property type="component" value="Unassembled WGS sequence"/>
</dbReference>
<dbReference type="GO" id="GO:0006508">
    <property type="term" value="P:proteolysis"/>
    <property type="evidence" value="ECO:0007669"/>
    <property type="project" value="UniProtKB-KW"/>
</dbReference>
<evidence type="ECO:0000256" key="7">
    <source>
        <dbReference type="ARBA" id="ARBA00022918"/>
    </source>
</evidence>
<dbReference type="AlphaFoldDB" id="A0A388K217"/>
<evidence type="ECO:0000256" key="8">
    <source>
        <dbReference type="ARBA" id="ARBA00023268"/>
    </source>
</evidence>
<dbReference type="GO" id="GO:0004519">
    <property type="term" value="F:endonuclease activity"/>
    <property type="evidence" value="ECO:0007669"/>
    <property type="project" value="UniProtKB-KW"/>
</dbReference>
<protein>
    <recommendedName>
        <fullName evidence="16">Reverse transcriptase domain-containing protein</fullName>
    </recommendedName>
</protein>
<proteinExistence type="predicted"/>
<dbReference type="SUPFAM" id="SSF56672">
    <property type="entry name" value="DNA/RNA polymerases"/>
    <property type="match status" value="2"/>
</dbReference>
<dbReference type="InterPro" id="IPR043502">
    <property type="entry name" value="DNA/RNA_pol_sf"/>
</dbReference>
<keyword evidence="6" id="KW-0378">Hydrolase</keyword>
<keyword evidence="2" id="KW-0808">Transferase</keyword>
<evidence type="ECO:0000256" key="1">
    <source>
        <dbReference type="ARBA" id="ARBA00022670"/>
    </source>
</evidence>
<name>A0A388K217_CHABU</name>
<organism evidence="14 15">
    <name type="scientific">Chara braunii</name>
    <name type="common">Braun's stonewort</name>
    <dbReference type="NCBI Taxonomy" id="69332"/>
    <lineage>
        <taxon>Eukaryota</taxon>
        <taxon>Viridiplantae</taxon>
        <taxon>Streptophyta</taxon>
        <taxon>Charophyceae</taxon>
        <taxon>Charales</taxon>
        <taxon>Characeae</taxon>
        <taxon>Chara</taxon>
    </lineage>
</organism>
<dbReference type="InterPro" id="IPR041577">
    <property type="entry name" value="RT_RNaseH_2"/>
</dbReference>
<dbReference type="CDD" id="cd01647">
    <property type="entry name" value="RT_LTR"/>
    <property type="match status" value="1"/>
</dbReference>
<feature type="compositionally biased region" description="Acidic residues" evidence="10">
    <location>
        <begin position="757"/>
        <end position="771"/>
    </location>
</feature>
<evidence type="ECO:0000313" key="15">
    <source>
        <dbReference type="Proteomes" id="UP000265515"/>
    </source>
</evidence>
<dbReference type="InterPro" id="IPR041373">
    <property type="entry name" value="RT_RNaseH"/>
</dbReference>
<evidence type="ECO:0000256" key="5">
    <source>
        <dbReference type="ARBA" id="ARBA00022759"/>
    </source>
</evidence>
<feature type="region of interest" description="Disordered" evidence="10">
    <location>
        <begin position="695"/>
        <end position="796"/>
    </location>
</feature>
<dbReference type="CDD" id="cd09274">
    <property type="entry name" value="RNase_HI_RT_Ty3"/>
    <property type="match status" value="1"/>
</dbReference>
<evidence type="ECO:0000259" key="12">
    <source>
        <dbReference type="Pfam" id="PF17917"/>
    </source>
</evidence>
<comment type="caution">
    <text evidence="14">The sequence shown here is derived from an EMBL/GenBank/DDBJ whole genome shotgun (WGS) entry which is preliminary data.</text>
</comment>
<dbReference type="Gene3D" id="2.120.10.80">
    <property type="entry name" value="Kelch-type beta propeller"/>
    <property type="match status" value="1"/>
</dbReference>
<dbReference type="Pfam" id="PF00078">
    <property type="entry name" value="RVT_1"/>
    <property type="match status" value="1"/>
</dbReference>
<keyword evidence="4" id="KW-0540">Nuclease</keyword>
<feature type="coiled-coil region" evidence="9">
    <location>
        <begin position="24"/>
        <end position="51"/>
    </location>
</feature>
<keyword evidence="15" id="KW-1185">Reference proteome</keyword>
<feature type="coiled-coil region" evidence="9">
    <location>
        <begin position="496"/>
        <end position="523"/>
    </location>
</feature>
<evidence type="ECO:0000256" key="2">
    <source>
        <dbReference type="ARBA" id="ARBA00022679"/>
    </source>
</evidence>
<dbReference type="InterPro" id="IPR006652">
    <property type="entry name" value="Kelch_1"/>
</dbReference>
<dbReference type="SUPFAM" id="SSF117281">
    <property type="entry name" value="Kelch motif"/>
    <property type="match status" value="1"/>
</dbReference>
<dbReference type="GO" id="GO:0008233">
    <property type="term" value="F:peptidase activity"/>
    <property type="evidence" value="ECO:0007669"/>
    <property type="project" value="UniProtKB-KW"/>
</dbReference>
<dbReference type="InterPro" id="IPR043128">
    <property type="entry name" value="Rev_trsase/Diguanyl_cyclase"/>
</dbReference>
<keyword evidence="8" id="KW-0511">Multifunctional enzyme</keyword>
<evidence type="ECO:0000256" key="10">
    <source>
        <dbReference type="SAM" id="MobiDB-lite"/>
    </source>
</evidence>
<dbReference type="GO" id="GO:0003964">
    <property type="term" value="F:RNA-directed DNA polymerase activity"/>
    <property type="evidence" value="ECO:0007669"/>
    <property type="project" value="UniProtKB-KW"/>
</dbReference>